<feature type="transmembrane region" description="Helical" evidence="1">
    <location>
        <begin position="189"/>
        <end position="218"/>
    </location>
</feature>
<dbReference type="RefSeq" id="WP_066213990.1">
    <property type="nucleotide sequence ID" value="NZ_FNSN01000003.1"/>
</dbReference>
<evidence type="ECO:0000313" key="2">
    <source>
        <dbReference type="EMBL" id="SEB58244.1"/>
    </source>
</evidence>
<keyword evidence="1" id="KW-0472">Membrane</keyword>
<keyword evidence="1" id="KW-0812">Transmembrane</keyword>
<dbReference type="AlphaFoldDB" id="A0A1H4KI72"/>
<dbReference type="Proteomes" id="UP000182652">
    <property type="component" value="Unassembled WGS sequence"/>
</dbReference>
<gene>
    <name evidence="2" type="ORF">SAMN04489745_0661</name>
</gene>
<proteinExistence type="predicted"/>
<accession>A0A1H4KI72</accession>
<protein>
    <submittedName>
        <fullName evidence="2">Uncharacterized protein</fullName>
    </submittedName>
</protein>
<dbReference type="EMBL" id="FNSN01000003">
    <property type="protein sequence ID" value="SEB58244.1"/>
    <property type="molecule type" value="Genomic_DNA"/>
</dbReference>
<evidence type="ECO:0000256" key="1">
    <source>
        <dbReference type="SAM" id="Phobius"/>
    </source>
</evidence>
<evidence type="ECO:0000313" key="3">
    <source>
        <dbReference type="Proteomes" id="UP000182652"/>
    </source>
</evidence>
<name>A0A1H4KI72_9MICC</name>
<keyword evidence="1" id="KW-1133">Transmembrane helix</keyword>
<reference evidence="2 3" key="1">
    <citation type="submission" date="2016-10" db="EMBL/GenBank/DDBJ databases">
        <authorList>
            <person name="de Groot N.N."/>
        </authorList>
    </citation>
    <scope>NUCLEOTIDE SEQUENCE [LARGE SCALE GENOMIC DNA]</scope>
    <source>
        <strain evidence="2 3">DSM 10495</strain>
    </source>
</reference>
<feature type="transmembrane region" description="Helical" evidence="1">
    <location>
        <begin position="12"/>
        <end position="36"/>
    </location>
</feature>
<feature type="transmembrane region" description="Helical" evidence="1">
    <location>
        <begin position="48"/>
        <end position="69"/>
    </location>
</feature>
<sequence>MQTIPERQRRVFRISLLCLSIAAGLVLGGFVGLLLGLNRQSSNAASPVLFGLSAAFSTVIMAVLIPLMASEERRLQRRLDDCGTAASTGPGSTAWPAVPAVLVRVMPARRRAPFTTALFTANTPERGVLPVAVRLPVTASPQPSSGAWLRLSPADPAVAVIDPFATPDDHANAGSDPALARLSRVQRGLAVPAGAWVGPVLIGIAVAAIMAALTALLAR</sequence>
<organism evidence="2 3">
    <name type="scientific">Arthrobacter woluwensis</name>
    <dbReference type="NCBI Taxonomy" id="156980"/>
    <lineage>
        <taxon>Bacteria</taxon>
        <taxon>Bacillati</taxon>
        <taxon>Actinomycetota</taxon>
        <taxon>Actinomycetes</taxon>
        <taxon>Micrococcales</taxon>
        <taxon>Micrococcaceae</taxon>
        <taxon>Arthrobacter</taxon>
    </lineage>
</organism>
<keyword evidence="3" id="KW-1185">Reference proteome</keyword>